<evidence type="ECO:0000256" key="1">
    <source>
        <dbReference type="ARBA" id="ARBA00012513"/>
    </source>
</evidence>
<dbReference type="PANTHER" id="PTHR24363:SF0">
    <property type="entry name" value="SERINE_THREONINE KINASE LIKE DOMAIN CONTAINING 1"/>
    <property type="match status" value="1"/>
</dbReference>
<keyword evidence="6" id="KW-0067">ATP-binding</keyword>
<evidence type="ECO:0000256" key="5">
    <source>
        <dbReference type="ARBA" id="ARBA00022777"/>
    </source>
</evidence>
<dbReference type="InterPro" id="IPR000719">
    <property type="entry name" value="Prot_kinase_dom"/>
</dbReference>
<sequence>MTTVACSQPGCTGTIVDGYCDVCGSPGGAGGSTGAASAAAASTSTATRAGGPARVGPAGVDSAVSTVSRASNRLASTAIGSARAGGTQVTQRKGTSSVRLRAARLGAGLTTIPPQPPIDARSALMTNPEVAEEKRVCPNCGSPVGRSHDGRPGRTEGFCPKCRSPFSFTPKLQAGDLVGGQYEVAGALAHGGLGWIYLAQDRNVSDRWVVLKGLLNAGDADALAAAIAERQFLAQVEHPLIVEIYNFVTHEGAGYIVMEYIGGTSLKSLLKDRMKAAGHYDPLPLDQAIAYVLEILPAFGYLHDLGLVYCDFKPDNIIQVGDDVRLIDLGGVRRLADVDSAIYGTVGYQAPEVPDVGTTVASDIYTIGRTLLVLAMEFRGYQSTYLTSLPSVADTPLFQRYDSFHRLVVKACAPDPADRFASAAELRVQLLGVLREVVAMDRPGDAAARHAAPSLLFETPNVSDAVLTWQGLPGLLVDSGDPQVGWLATVSVEEPAARLEALRQAPDRSPEVLLQIGRTALVAGHPELVDAVADELLTGDPWEWRAVWLQGLKALAADDGAGARSAFNAVYGQVPGELAPKLALALACETSGELDIAEALYSICARSDASYAAPAALAMARIRASRQDTEGAVAALDLVSPTSRAYTEARRQRAGLLAASGGGLPALAAAMASVDGVGIDELQRARLTANVLSSALRLVLDHGPQPALRIGGVEAAEPALRDGLEGAYRRLATMASTRDERVALVDAANGVRRWTLR</sequence>
<keyword evidence="5 11" id="KW-0418">Kinase</keyword>
<dbReference type="Pfam" id="PF16919">
    <property type="entry name" value="PknG_rubred"/>
    <property type="match status" value="1"/>
</dbReference>
<gene>
    <name evidence="11" type="ORF">J4E96_07875</name>
</gene>
<dbReference type="EC" id="2.7.11.1" evidence="1"/>
<dbReference type="Gene3D" id="3.30.200.20">
    <property type="entry name" value="Phosphorylase Kinase, domain 1"/>
    <property type="match status" value="1"/>
</dbReference>
<keyword evidence="4" id="KW-0547">Nucleotide-binding</keyword>
<reference evidence="11" key="1">
    <citation type="submission" date="2021-03" db="EMBL/GenBank/DDBJ databases">
        <title>Pengzhenrongella sicca gen. nov., sp. nov., a new member of suborder Micrococcineae isolated from High-Arctic tundra soil.</title>
        <authorList>
            <person name="Peng F."/>
        </authorList>
    </citation>
    <scope>NUCLEOTIDE SEQUENCE</scope>
    <source>
        <strain evidence="11">LRZ-2</strain>
    </source>
</reference>
<organism evidence="11 12">
    <name type="scientific">Pengzhenrongella sicca</name>
    <dbReference type="NCBI Taxonomy" id="2819238"/>
    <lineage>
        <taxon>Bacteria</taxon>
        <taxon>Bacillati</taxon>
        <taxon>Actinomycetota</taxon>
        <taxon>Actinomycetes</taxon>
        <taxon>Micrococcales</taxon>
        <taxon>Pengzhenrongella</taxon>
    </lineage>
</organism>
<evidence type="ECO:0000256" key="3">
    <source>
        <dbReference type="ARBA" id="ARBA00022679"/>
    </source>
</evidence>
<evidence type="ECO:0000256" key="2">
    <source>
        <dbReference type="ARBA" id="ARBA00022527"/>
    </source>
</evidence>
<dbReference type="InterPro" id="IPR031636">
    <property type="entry name" value="PknG_TPR"/>
</dbReference>
<dbReference type="EMBL" id="CP071868">
    <property type="protein sequence ID" value="QTE30836.1"/>
    <property type="molecule type" value="Genomic_DNA"/>
</dbReference>
<dbReference type="KEGG" id="psic:J4E96_07875"/>
<dbReference type="AlphaFoldDB" id="A0A8A4ZJZ7"/>
<dbReference type="GO" id="GO:0005524">
    <property type="term" value="F:ATP binding"/>
    <property type="evidence" value="ECO:0007669"/>
    <property type="project" value="UniProtKB-KW"/>
</dbReference>
<keyword evidence="3" id="KW-0808">Transferase</keyword>
<evidence type="ECO:0000256" key="6">
    <source>
        <dbReference type="ARBA" id="ARBA00022840"/>
    </source>
</evidence>
<dbReference type="Pfam" id="PF16918">
    <property type="entry name" value="PknG_TPR"/>
    <property type="match status" value="1"/>
</dbReference>
<dbReference type="FunFam" id="1.10.510.10:FF:000306">
    <property type="entry name" value="Serine/threonine protein kinase"/>
    <property type="match status" value="1"/>
</dbReference>
<dbReference type="RefSeq" id="WP_227425213.1">
    <property type="nucleotide sequence ID" value="NZ_CP071868.1"/>
</dbReference>
<comment type="catalytic activity">
    <reaction evidence="7">
        <text>L-threonyl-[protein] + ATP = O-phospho-L-threonyl-[protein] + ADP + H(+)</text>
        <dbReference type="Rhea" id="RHEA:46608"/>
        <dbReference type="Rhea" id="RHEA-COMP:11060"/>
        <dbReference type="Rhea" id="RHEA-COMP:11605"/>
        <dbReference type="ChEBI" id="CHEBI:15378"/>
        <dbReference type="ChEBI" id="CHEBI:30013"/>
        <dbReference type="ChEBI" id="CHEBI:30616"/>
        <dbReference type="ChEBI" id="CHEBI:61977"/>
        <dbReference type="ChEBI" id="CHEBI:456216"/>
        <dbReference type="EC" id="2.7.11.1"/>
    </reaction>
</comment>
<evidence type="ECO:0000259" key="10">
    <source>
        <dbReference type="PROSITE" id="PS50011"/>
    </source>
</evidence>
<dbReference type="InterPro" id="IPR031634">
    <property type="entry name" value="PknG_rubred"/>
</dbReference>
<dbReference type="Gene3D" id="1.25.40.10">
    <property type="entry name" value="Tetratricopeptide repeat domain"/>
    <property type="match status" value="1"/>
</dbReference>
<feature type="domain" description="Protein kinase" evidence="10">
    <location>
        <begin position="182"/>
        <end position="431"/>
    </location>
</feature>
<dbReference type="Pfam" id="PF00069">
    <property type="entry name" value="Pkinase"/>
    <property type="match status" value="1"/>
</dbReference>
<evidence type="ECO:0000313" key="12">
    <source>
        <dbReference type="Proteomes" id="UP000663937"/>
    </source>
</evidence>
<dbReference type="CDD" id="cd14014">
    <property type="entry name" value="STKc_PknB_like"/>
    <property type="match status" value="1"/>
</dbReference>
<dbReference type="GO" id="GO:0004674">
    <property type="term" value="F:protein serine/threonine kinase activity"/>
    <property type="evidence" value="ECO:0007669"/>
    <property type="project" value="UniProtKB-KW"/>
</dbReference>
<comment type="catalytic activity">
    <reaction evidence="8">
        <text>L-seryl-[protein] + ATP = O-phospho-L-seryl-[protein] + ADP + H(+)</text>
        <dbReference type="Rhea" id="RHEA:17989"/>
        <dbReference type="Rhea" id="RHEA-COMP:9863"/>
        <dbReference type="Rhea" id="RHEA-COMP:11604"/>
        <dbReference type="ChEBI" id="CHEBI:15378"/>
        <dbReference type="ChEBI" id="CHEBI:29999"/>
        <dbReference type="ChEBI" id="CHEBI:30616"/>
        <dbReference type="ChEBI" id="CHEBI:83421"/>
        <dbReference type="ChEBI" id="CHEBI:456216"/>
        <dbReference type="EC" id="2.7.11.1"/>
    </reaction>
</comment>
<dbReference type="FunFam" id="3.30.200.20:FF:000205">
    <property type="entry name" value="Serine/threonine protein kinase"/>
    <property type="match status" value="1"/>
</dbReference>
<keyword evidence="12" id="KW-1185">Reference proteome</keyword>
<proteinExistence type="predicted"/>
<feature type="compositionally biased region" description="Polar residues" evidence="9">
    <location>
        <begin position="87"/>
        <end position="98"/>
    </location>
</feature>
<evidence type="ECO:0000313" key="11">
    <source>
        <dbReference type="EMBL" id="QTE30836.1"/>
    </source>
</evidence>
<dbReference type="Gene3D" id="1.10.510.10">
    <property type="entry name" value="Transferase(Phosphotransferase) domain 1"/>
    <property type="match status" value="1"/>
</dbReference>
<accession>A0A8A4ZJZ7</accession>
<dbReference type="Proteomes" id="UP000663937">
    <property type="component" value="Chromosome"/>
</dbReference>
<dbReference type="InterPro" id="IPR011990">
    <property type="entry name" value="TPR-like_helical_dom_sf"/>
</dbReference>
<evidence type="ECO:0000256" key="9">
    <source>
        <dbReference type="SAM" id="MobiDB-lite"/>
    </source>
</evidence>
<evidence type="ECO:0000256" key="8">
    <source>
        <dbReference type="ARBA" id="ARBA00048679"/>
    </source>
</evidence>
<feature type="region of interest" description="Disordered" evidence="9">
    <location>
        <begin position="78"/>
        <end position="98"/>
    </location>
</feature>
<name>A0A8A4ZJZ7_9MICO</name>
<dbReference type="InterPro" id="IPR011009">
    <property type="entry name" value="Kinase-like_dom_sf"/>
</dbReference>
<evidence type="ECO:0000256" key="4">
    <source>
        <dbReference type="ARBA" id="ARBA00022741"/>
    </source>
</evidence>
<dbReference type="PANTHER" id="PTHR24363">
    <property type="entry name" value="SERINE/THREONINE PROTEIN KINASE"/>
    <property type="match status" value="1"/>
</dbReference>
<dbReference type="PROSITE" id="PS50011">
    <property type="entry name" value="PROTEIN_KINASE_DOM"/>
    <property type="match status" value="1"/>
</dbReference>
<dbReference type="SUPFAM" id="SSF56112">
    <property type="entry name" value="Protein kinase-like (PK-like)"/>
    <property type="match status" value="1"/>
</dbReference>
<keyword evidence="2" id="KW-0723">Serine/threonine-protein kinase</keyword>
<protein>
    <recommendedName>
        <fullName evidence="1">non-specific serine/threonine protein kinase</fullName>
        <ecNumber evidence="1">2.7.11.1</ecNumber>
    </recommendedName>
</protein>
<evidence type="ECO:0000256" key="7">
    <source>
        <dbReference type="ARBA" id="ARBA00047899"/>
    </source>
</evidence>